<dbReference type="CDD" id="cd07563">
    <property type="entry name" value="Peptidase_S41_IRBP"/>
    <property type="match status" value="1"/>
</dbReference>
<evidence type="ECO:0000259" key="2">
    <source>
        <dbReference type="SMART" id="SM00245"/>
    </source>
</evidence>
<evidence type="ECO:0000256" key="1">
    <source>
        <dbReference type="SAM" id="SignalP"/>
    </source>
</evidence>
<dbReference type="SUPFAM" id="SSF52096">
    <property type="entry name" value="ClpP/crotonase"/>
    <property type="match status" value="1"/>
</dbReference>
<dbReference type="GO" id="GO:0006508">
    <property type="term" value="P:proteolysis"/>
    <property type="evidence" value="ECO:0007669"/>
    <property type="project" value="InterPro"/>
</dbReference>
<keyword evidence="4" id="KW-1185">Reference proteome</keyword>
<dbReference type="Gene3D" id="3.90.226.10">
    <property type="entry name" value="2-enoyl-CoA Hydratase, Chain A, domain 1"/>
    <property type="match status" value="1"/>
</dbReference>
<dbReference type="Proteomes" id="UP000515806">
    <property type="component" value="Chromosome"/>
</dbReference>
<feature type="domain" description="Tail specific protease" evidence="2">
    <location>
        <begin position="107"/>
        <end position="307"/>
    </location>
</feature>
<dbReference type="Pfam" id="PF03572">
    <property type="entry name" value="Peptidase_S41"/>
    <property type="match status" value="1"/>
</dbReference>
<keyword evidence="1" id="KW-0732">Signal</keyword>
<reference evidence="3 4" key="1">
    <citation type="submission" date="2020-08" db="EMBL/GenBank/DDBJ databases">
        <title>Genome sequence of Pedobacter roseus KACC 11594T.</title>
        <authorList>
            <person name="Hyun D.-W."/>
            <person name="Bae J.-W."/>
        </authorList>
    </citation>
    <scope>NUCLEOTIDE SEQUENCE [LARGE SCALE GENOMIC DNA]</scope>
    <source>
        <strain evidence="3 4">KACC 11594</strain>
    </source>
</reference>
<name>A0A7G9QHN0_9SPHI</name>
<proteinExistence type="predicted"/>
<dbReference type="RefSeq" id="WP_187593375.1">
    <property type="nucleotide sequence ID" value="NZ_CP060723.1"/>
</dbReference>
<dbReference type="KEGG" id="proe:H9L23_01695"/>
<organism evidence="3 4">
    <name type="scientific">Pedobacter roseus</name>
    <dbReference type="NCBI Taxonomy" id="336820"/>
    <lineage>
        <taxon>Bacteria</taxon>
        <taxon>Pseudomonadati</taxon>
        <taxon>Bacteroidota</taxon>
        <taxon>Sphingobacteriia</taxon>
        <taxon>Sphingobacteriales</taxon>
        <taxon>Sphingobacteriaceae</taxon>
        <taxon>Pedobacter</taxon>
    </lineage>
</organism>
<dbReference type="InterPro" id="IPR005151">
    <property type="entry name" value="Tail-specific_protease"/>
</dbReference>
<protein>
    <submittedName>
        <fullName evidence="3">S41 family peptidase</fullName>
    </submittedName>
</protein>
<evidence type="ECO:0000313" key="3">
    <source>
        <dbReference type="EMBL" id="QNN42855.1"/>
    </source>
</evidence>
<dbReference type="SMART" id="SM00245">
    <property type="entry name" value="TSPc"/>
    <property type="match status" value="1"/>
</dbReference>
<gene>
    <name evidence="3" type="ORF">H9L23_01695</name>
</gene>
<dbReference type="Pfam" id="PF11918">
    <property type="entry name" value="Peptidase_S41_N"/>
    <property type="match status" value="1"/>
</dbReference>
<dbReference type="PANTHER" id="PTHR11261">
    <property type="entry name" value="INTERPHOTORECEPTOR RETINOID-BINDING PROTEIN"/>
    <property type="match status" value="1"/>
</dbReference>
<dbReference type="GO" id="GO:0008236">
    <property type="term" value="F:serine-type peptidase activity"/>
    <property type="evidence" value="ECO:0007669"/>
    <property type="project" value="InterPro"/>
</dbReference>
<sequence length="322" mass="35903">MKIFAISLLVILLCGSVALAQNPILTKRIKAETITGISKSLKENYIFLDTARRMGDFINLQFKKGAYDTIHTQNAFAYKLTTDLQSVYHDGHLSISYDPLAAKIDENPDTVAQKARRLQFRKQVNFGMEKAEIMPGNIGYLKVKGFFQLDQETKATITAALRFVSNSNTLIIDLRDNMGGDPAAVSFFCGFFFNEKIHLNDLYCRKDGSYTEFWTTPDTSLVALKTTPIYILTNKQTFSAGEEFAYNLQAQHRALIVGERTGGGAHPMAPEPVGNSFIAYIPNSRAINPITKTNWEGVGVKPDKEVIADKTLETVLDLIKQN</sequence>
<dbReference type="AlphaFoldDB" id="A0A7G9QHN0"/>
<dbReference type="Gene3D" id="3.30.750.44">
    <property type="match status" value="1"/>
</dbReference>
<accession>A0A7G9QHN0</accession>
<dbReference type="PANTHER" id="PTHR11261:SF3">
    <property type="entry name" value="RETINOL-BINDING PROTEIN 3"/>
    <property type="match status" value="1"/>
</dbReference>
<dbReference type="InterPro" id="IPR029045">
    <property type="entry name" value="ClpP/crotonase-like_dom_sf"/>
</dbReference>
<dbReference type="EMBL" id="CP060723">
    <property type="protein sequence ID" value="QNN42855.1"/>
    <property type="molecule type" value="Genomic_DNA"/>
</dbReference>
<evidence type="ECO:0000313" key="4">
    <source>
        <dbReference type="Proteomes" id="UP000515806"/>
    </source>
</evidence>
<feature type="signal peptide" evidence="1">
    <location>
        <begin position="1"/>
        <end position="20"/>
    </location>
</feature>
<feature type="chain" id="PRO_5028810235" evidence="1">
    <location>
        <begin position="21"/>
        <end position="322"/>
    </location>
</feature>